<dbReference type="Pfam" id="PF04773">
    <property type="entry name" value="FecR"/>
    <property type="match status" value="1"/>
</dbReference>
<dbReference type="RefSeq" id="WP_123849054.1">
    <property type="nucleotide sequence ID" value="NZ_RPDH01000003.1"/>
</dbReference>
<dbReference type="PIRSF" id="PIRSF018266">
    <property type="entry name" value="FecR"/>
    <property type="match status" value="1"/>
</dbReference>
<feature type="transmembrane region" description="Helical" evidence="1">
    <location>
        <begin position="92"/>
        <end position="112"/>
    </location>
</feature>
<protein>
    <submittedName>
        <fullName evidence="4">DUF4974 domain-containing protein</fullName>
    </submittedName>
</protein>
<reference evidence="4 5" key="1">
    <citation type="submission" date="2018-11" db="EMBL/GenBank/DDBJ databases">
        <title>Chitinophaga lutea sp.nov., isolate from arsenic contaminated soil.</title>
        <authorList>
            <person name="Zong Y."/>
        </authorList>
    </citation>
    <scope>NUCLEOTIDE SEQUENCE [LARGE SCALE GENOMIC DNA]</scope>
    <source>
        <strain evidence="4 5">ZY74</strain>
    </source>
</reference>
<organism evidence="4 5">
    <name type="scientific">Chitinophaga lutea</name>
    <dbReference type="NCBI Taxonomy" id="2488634"/>
    <lineage>
        <taxon>Bacteria</taxon>
        <taxon>Pseudomonadati</taxon>
        <taxon>Bacteroidota</taxon>
        <taxon>Chitinophagia</taxon>
        <taxon>Chitinophagales</taxon>
        <taxon>Chitinophagaceae</taxon>
        <taxon>Chitinophaga</taxon>
    </lineage>
</organism>
<gene>
    <name evidence="4" type="ORF">EGT74_23785</name>
</gene>
<dbReference type="AlphaFoldDB" id="A0A3N4PNW0"/>
<keyword evidence="1" id="KW-1133">Transmembrane helix</keyword>
<dbReference type="PANTHER" id="PTHR30273">
    <property type="entry name" value="PERIPLASMIC SIGNAL SENSOR AND SIGMA FACTOR ACTIVATOR FECR-RELATED"/>
    <property type="match status" value="1"/>
</dbReference>
<dbReference type="Pfam" id="PF16344">
    <property type="entry name" value="FecR_C"/>
    <property type="match status" value="1"/>
</dbReference>
<evidence type="ECO:0000256" key="1">
    <source>
        <dbReference type="SAM" id="Phobius"/>
    </source>
</evidence>
<feature type="domain" description="FecR protein" evidence="2">
    <location>
        <begin position="126"/>
        <end position="219"/>
    </location>
</feature>
<evidence type="ECO:0000313" key="4">
    <source>
        <dbReference type="EMBL" id="RPE05410.1"/>
    </source>
</evidence>
<dbReference type="InterPro" id="IPR012373">
    <property type="entry name" value="Ferrdict_sens_TM"/>
</dbReference>
<dbReference type="InterPro" id="IPR006860">
    <property type="entry name" value="FecR"/>
</dbReference>
<proteinExistence type="predicted"/>
<keyword evidence="1" id="KW-0472">Membrane</keyword>
<keyword evidence="5" id="KW-1185">Reference proteome</keyword>
<evidence type="ECO:0000259" key="3">
    <source>
        <dbReference type="Pfam" id="PF16344"/>
    </source>
</evidence>
<feature type="domain" description="Protein FecR C-terminal" evidence="3">
    <location>
        <begin position="278"/>
        <end position="346"/>
    </location>
</feature>
<dbReference type="FunFam" id="2.60.120.1440:FF:000001">
    <property type="entry name" value="Putative anti-sigma factor"/>
    <property type="match status" value="1"/>
</dbReference>
<sequence length="349" mass="39830">MPDRNDVIWELLSKKLSGEATPAELEELESLLRQEPDIHYAAEHLTDLWAQEAPVPEHQREQSFADHLDRMRQAGIDWGQPEKKGRRVSMKWMTAAAAAVLLLAALAGWWWMPRKTTAPAVAEALHAAKGTRTRVTLPDGSVVWLNADSRLTYNDDFNQARREVQLEGEAYFDVVKNSNKPFVIRTARMQVRVLGTTFNIRAYPGESTAETALIKGSVEVSREGAAPVILKPHEKLVLFLYEQEQQITTKEQRDFVIRPLHVTEQDGQPLETAWVENRLVFRDEAFSTLADRLERWYGVEITLGDTAVRDLRFTGRFEKETIEQVLKALQITAEFKYSVNGRNIIISQH</sequence>
<dbReference type="InterPro" id="IPR032508">
    <property type="entry name" value="FecR_C"/>
</dbReference>
<name>A0A3N4PNW0_9BACT</name>
<accession>A0A3N4PNW0</accession>
<dbReference type="Gene3D" id="2.60.120.1440">
    <property type="match status" value="1"/>
</dbReference>
<evidence type="ECO:0000259" key="2">
    <source>
        <dbReference type="Pfam" id="PF04773"/>
    </source>
</evidence>
<dbReference type="OrthoDB" id="1523735at2"/>
<dbReference type="PANTHER" id="PTHR30273:SF2">
    <property type="entry name" value="PROTEIN FECR"/>
    <property type="match status" value="1"/>
</dbReference>
<keyword evidence="1" id="KW-0812">Transmembrane</keyword>
<evidence type="ECO:0000313" key="5">
    <source>
        <dbReference type="Proteomes" id="UP000278351"/>
    </source>
</evidence>
<dbReference type="Gene3D" id="3.55.50.30">
    <property type="match status" value="1"/>
</dbReference>
<comment type="caution">
    <text evidence="4">The sequence shown here is derived from an EMBL/GenBank/DDBJ whole genome shotgun (WGS) entry which is preliminary data.</text>
</comment>
<dbReference type="Proteomes" id="UP000278351">
    <property type="component" value="Unassembled WGS sequence"/>
</dbReference>
<dbReference type="GO" id="GO:0016989">
    <property type="term" value="F:sigma factor antagonist activity"/>
    <property type="evidence" value="ECO:0007669"/>
    <property type="project" value="TreeGrafter"/>
</dbReference>
<dbReference type="EMBL" id="RPDH01000003">
    <property type="protein sequence ID" value="RPE05410.1"/>
    <property type="molecule type" value="Genomic_DNA"/>
</dbReference>